<reference evidence="3 4" key="1">
    <citation type="submission" date="2018-05" db="EMBL/GenBank/DDBJ databases">
        <title>Animal gut microbial communities from fecal samples from Wisconsin, USA.</title>
        <authorList>
            <person name="Neumann A."/>
        </authorList>
    </citation>
    <scope>NUCLEOTIDE SEQUENCE [LARGE SCALE GENOMIC DNA]</scope>
    <source>
        <strain evidence="3 4">UWS4</strain>
    </source>
</reference>
<dbReference type="RefSeq" id="WP_109587429.1">
    <property type="nucleotide sequence ID" value="NZ_QGHD01000009.1"/>
</dbReference>
<dbReference type="InterPro" id="IPR008988">
    <property type="entry name" value="Transcriptional_repressor_C"/>
</dbReference>
<dbReference type="InterPro" id="IPR038157">
    <property type="entry name" value="FeoA_core_dom"/>
</dbReference>
<dbReference type="SUPFAM" id="SSF50037">
    <property type="entry name" value="C-terminal domain of transcriptional repressors"/>
    <property type="match status" value="1"/>
</dbReference>
<organism evidence="3 4">
    <name type="scientific">Hallerella porci</name>
    <dbReference type="NCBI Taxonomy" id="1945871"/>
    <lineage>
        <taxon>Bacteria</taxon>
        <taxon>Pseudomonadati</taxon>
        <taxon>Fibrobacterota</taxon>
        <taxon>Fibrobacteria</taxon>
        <taxon>Fibrobacterales</taxon>
        <taxon>Fibrobacteraceae</taxon>
        <taxon>Hallerella</taxon>
    </lineage>
</organism>
<dbReference type="PANTHER" id="PTHR43151:SF1">
    <property type="entry name" value="SSR2333 PROTEIN"/>
    <property type="match status" value="1"/>
</dbReference>
<name>A0ABX5LRR3_9BACT</name>
<dbReference type="EMBL" id="QGHD01000009">
    <property type="protein sequence ID" value="PWL01974.1"/>
    <property type="molecule type" value="Genomic_DNA"/>
</dbReference>
<feature type="domain" description="Ferrous iron transporter FeoA-like" evidence="2">
    <location>
        <begin position="1"/>
        <end position="69"/>
    </location>
</feature>
<accession>A0ABX5LRR3</accession>
<evidence type="ECO:0000313" key="4">
    <source>
        <dbReference type="Proteomes" id="UP000245523"/>
    </source>
</evidence>
<evidence type="ECO:0000313" key="3">
    <source>
        <dbReference type="EMBL" id="PWL01974.1"/>
    </source>
</evidence>
<protein>
    <submittedName>
        <fullName evidence="3">Ferrous iron transport protein A</fullName>
    </submittedName>
</protein>
<evidence type="ECO:0000259" key="2">
    <source>
        <dbReference type="SMART" id="SM00899"/>
    </source>
</evidence>
<comment type="caution">
    <text evidence="3">The sequence shown here is derived from an EMBL/GenBank/DDBJ whole genome shotgun (WGS) entry which is preliminary data.</text>
</comment>
<dbReference type="InterPro" id="IPR053184">
    <property type="entry name" value="FeoA-like"/>
</dbReference>
<dbReference type="SMART" id="SM00899">
    <property type="entry name" value="FeoA"/>
    <property type="match status" value="1"/>
</dbReference>
<keyword evidence="4" id="KW-1185">Reference proteome</keyword>
<proteinExistence type="predicted"/>
<dbReference type="PANTHER" id="PTHR43151">
    <property type="entry name" value="FEOA FAMILY PROTEIN"/>
    <property type="match status" value="1"/>
</dbReference>
<dbReference type="Pfam" id="PF04023">
    <property type="entry name" value="FeoA"/>
    <property type="match status" value="1"/>
</dbReference>
<sequence length="69" mass="7451">MPLTFCTIGQNFILKRLSGDSAVRQHLNELGFSVGSPVTVISSLGGNVIVKVKESRIALDHKLASRIMV</sequence>
<keyword evidence="1" id="KW-0408">Iron</keyword>
<dbReference type="Proteomes" id="UP000245523">
    <property type="component" value="Unassembled WGS sequence"/>
</dbReference>
<gene>
    <name evidence="3" type="ORF">B0H50_10963</name>
</gene>
<evidence type="ECO:0000256" key="1">
    <source>
        <dbReference type="ARBA" id="ARBA00023004"/>
    </source>
</evidence>
<dbReference type="InterPro" id="IPR007167">
    <property type="entry name" value="Fe-transptr_FeoA-like"/>
</dbReference>
<dbReference type="Gene3D" id="2.30.30.90">
    <property type="match status" value="1"/>
</dbReference>